<reference evidence="1 2" key="1">
    <citation type="submission" date="2019-03" db="EMBL/GenBank/DDBJ databases">
        <title>Single cell metagenomics reveals metabolic interactions within the superorganism composed of flagellate Streblomastix strix and complex community of Bacteroidetes bacteria on its surface.</title>
        <authorList>
            <person name="Treitli S.C."/>
            <person name="Kolisko M."/>
            <person name="Husnik F."/>
            <person name="Keeling P."/>
            <person name="Hampl V."/>
        </authorList>
    </citation>
    <scope>NUCLEOTIDE SEQUENCE [LARGE SCALE GENOMIC DNA]</scope>
    <source>
        <strain evidence="1">ST1C</strain>
    </source>
</reference>
<accession>A0A5J4R2D3</accession>
<evidence type="ECO:0000313" key="1">
    <source>
        <dbReference type="EMBL" id="KAA6328327.1"/>
    </source>
</evidence>
<evidence type="ECO:0000313" key="2">
    <source>
        <dbReference type="Proteomes" id="UP000324800"/>
    </source>
</evidence>
<sequence>MIPHQRFKYLGWQWNTATMDVQMPAPRRKIMKTLVNNWLEATRNKAEVNIPLTYSLNRRAIISKISNDTCFFSSQQSKPPQNNNDIKWKLGKESYITYIYIIILVLMAGLDKFEQTETSSRFNSFNFIDSRCFRNWFWLNIGGQLIVTDGCKLVGPRLVVQSRESCFIQSQINGLTYPLRPQKRAKIKEKN</sequence>
<comment type="caution">
    <text evidence="1">The sequence shown here is derived from an EMBL/GenBank/DDBJ whole genome shotgun (WGS) entry which is preliminary data.</text>
</comment>
<organism evidence="1 2">
    <name type="scientific">Streblomastix strix</name>
    <dbReference type="NCBI Taxonomy" id="222440"/>
    <lineage>
        <taxon>Eukaryota</taxon>
        <taxon>Metamonada</taxon>
        <taxon>Preaxostyla</taxon>
        <taxon>Oxymonadida</taxon>
        <taxon>Streblomastigidae</taxon>
        <taxon>Streblomastix</taxon>
    </lineage>
</organism>
<proteinExistence type="predicted"/>
<name>A0A5J4R2D3_9EUKA</name>
<dbReference type="Proteomes" id="UP000324800">
    <property type="component" value="Unassembled WGS sequence"/>
</dbReference>
<gene>
    <name evidence="1" type="ORF">EZS28_053732</name>
</gene>
<dbReference type="EMBL" id="SNRW01043349">
    <property type="protein sequence ID" value="KAA6328327.1"/>
    <property type="molecule type" value="Genomic_DNA"/>
</dbReference>
<protein>
    <submittedName>
        <fullName evidence="1">Uncharacterized protein</fullName>
    </submittedName>
</protein>
<dbReference type="AlphaFoldDB" id="A0A5J4R2D3"/>